<dbReference type="OrthoDB" id="458118at2"/>
<accession>E5XU61</accession>
<feature type="domain" description="Knr4/Smi1-like" evidence="1">
    <location>
        <begin position="225"/>
        <end position="337"/>
    </location>
</feature>
<dbReference type="InterPro" id="IPR018958">
    <property type="entry name" value="Knr4/Smi1-like_dom"/>
</dbReference>
<dbReference type="Pfam" id="PF09346">
    <property type="entry name" value="SMI1_KNR4"/>
    <property type="match status" value="2"/>
</dbReference>
<dbReference type="SMART" id="SM00860">
    <property type="entry name" value="SMI1_KNR4"/>
    <property type="match status" value="2"/>
</dbReference>
<proteinExistence type="predicted"/>
<evidence type="ECO:0000313" key="2">
    <source>
        <dbReference type="EMBL" id="EFV12124.2"/>
    </source>
</evidence>
<dbReference type="AlphaFoldDB" id="E5XU61"/>
<name>E5XU61_SEGRC</name>
<dbReference type="eggNOG" id="ENOG50326MR">
    <property type="taxonomic scope" value="Bacteria"/>
</dbReference>
<dbReference type="HOGENOM" id="CLU_775881_0_0_11"/>
<dbReference type="STRING" id="679197.HMPREF9336_03033"/>
<sequence>MADWSRIDWGVLIDAHREQLVRLKELEPDSPRVVSEPNPGATEAQLEAMEGRLGRSLDPIYRSFLKTANGWPQFDGSTWGGSGSDRILGTEEFRTPRDEGLREWTQEFYAIVGERSMAELVTEFFFGADCRAAGAIIDVNGSGYRAGQTILFRSDIQESENFAFWFVEQTLSLSDEGQAILCSALPGFPDLAPPSGLIDLVERTIQIRAWWHEHSNTSYTPPNSGATEAELREVEQALGFPLAEEHKELLRIVNGCAKFYRHNDLLSTHEIADKARWGEAASYAADGAVPLETESGAHLREPYSGITTWSHPRWKLIRQNRATTYNNPIALNDLMLQRSKPFHREHAIREILQRAMR</sequence>
<evidence type="ECO:0000313" key="3">
    <source>
        <dbReference type="Proteomes" id="UP000004816"/>
    </source>
</evidence>
<keyword evidence="3" id="KW-1185">Reference proteome</keyword>
<dbReference type="Gene3D" id="3.40.1580.10">
    <property type="entry name" value="SMI1/KNR4-like"/>
    <property type="match status" value="1"/>
</dbReference>
<evidence type="ECO:0000259" key="1">
    <source>
        <dbReference type="SMART" id="SM00860"/>
    </source>
</evidence>
<dbReference type="EMBL" id="ACZI02000001">
    <property type="protein sequence ID" value="EFV12124.2"/>
    <property type="molecule type" value="Genomic_DNA"/>
</dbReference>
<feature type="domain" description="Knr4/Smi1-like" evidence="1">
    <location>
        <begin position="40"/>
        <end position="168"/>
    </location>
</feature>
<dbReference type="Proteomes" id="UP000004816">
    <property type="component" value="Unassembled WGS sequence"/>
</dbReference>
<dbReference type="InterPro" id="IPR037883">
    <property type="entry name" value="Knr4/Smi1-like_sf"/>
</dbReference>
<comment type="caution">
    <text evidence="2">The sequence shown here is derived from an EMBL/GenBank/DDBJ whole genome shotgun (WGS) entry which is preliminary data.</text>
</comment>
<dbReference type="SUPFAM" id="SSF160631">
    <property type="entry name" value="SMI1/KNR4-like"/>
    <property type="match status" value="2"/>
</dbReference>
<reference evidence="2 3" key="1">
    <citation type="journal article" date="2011" name="Stand. Genomic Sci.">
        <title>High quality draft genome sequence of Segniliparus rugosus CDC 945(T)= (ATCC BAA-974(T)).</title>
        <authorList>
            <person name="Earl A.M."/>
            <person name="Desjardins C.A."/>
            <person name="Fitzgerald M.G."/>
            <person name="Arachchi H.M."/>
            <person name="Zeng Q."/>
            <person name="Mehta T."/>
            <person name="Griggs A."/>
            <person name="Birren B.W."/>
            <person name="Toney N.C."/>
            <person name="Carr J."/>
            <person name="Posey J."/>
            <person name="Butler W.R."/>
        </authorList>
    </citation>
    <scope>NUCLEOTIDE SEQUENCE [LARGE SCALE GENOMIC DNA]</scope>
    <source>
        <strain evidence="3">ATCC BAA-974 / DSM 45345 / CCUG 50838 / CIP 108380 / JCM 13579 / CDC 945</strain>
    </source>
</reference>
<protein>
    <recommendedName>
        <fullName evidence="1">Knr4/Smi1-like domain-containing protein</fullName>
    </recommendedName>
</protein>
<dbReference type="RefSeq" id="WP_021029956.1">
    <property type="nucleotide sequence ID" value="NZ_KI391953.1"/>
</dbReference>
<organism evidence="2 3">
    <name type="scientific">Segniliparus rugosus (strain ATCC BAA-974 / DSM 45345 / CCUG 50838 / CIP 108380 / JCM 13579 / CDC 945)</name>
    <dbReference type="NCBI Taxonomy" id="679197"/>
    <lineage>
        <taxon>Bacteria</taxon>
        <taxon>Bacillati</taxon>
        <taxon>Actinomycetota</taxon>
        <taxon>Actinomycetes</taxon>
        <taxon>Mycobacteriales</taxon>
        <taxon>Segniliparaceae</taxon>
        <taxon>Segniliparus</taxon>
    </lineage>
</organism>
<gene>
    <name evidence="2" type="ORF">HMPREF9336_03033</name>
</gene>